<dbReference type="Pfam" id="PF03704">
    <property type="entry name" value="BTAD"/>
    <property type="match status" value="1"/>
</dbReference>
<dbReference type="Gene3D" id="3.40.50.300">
    <property type="entry name" value="P-loop containing nucleotide triphosphate hydrolases"/>
    <property type="match status" value="1"/>
</dbReference>
<accession>A8LZV2</accession>
<dbReference type="HOGENOM" id="CLU_004665_2_0_11"/>
<dbReference type="Pfam" id="PF00486">
    <property type="entry name" value="Trans_reg_C"/>
    <property type="match status" value="1"/>
</dbReference>
<dbReference type="CDD" id="cd15831">
    <property type="entry name" value="BTAD"/>
    <property type="match status" value="1"/>
</dbReference>
<dbReference type="GO" id="GO:0006355">
    <property type="term" value="P:regulation of DNA-templated transcription"/>
    <property type="evidence" value="ECO:0007669"/>
    <property type="project" value="InterPro"/>
</dbReference>
<dbReference type="SUPFAM" id="SSF52540">
    <property type="entry name" value="P-loop containing nucleoside triphosphate hydrolases"/>
    <property type="match status" value="1"/>
</dbReference>
<evidence type="ECO:0000256" key="5">
    <source>
        <dbReference type="PROSITE-ProRule" id="PRU00339"/>
    </source>
</evidence>
<dbReference type="InterPro" id="IPR005158">
    <property type="entry name" value="BTAD"/>
</dbReference>
<dbReference type="STRING" id="391037.Sare_3671"/>
<dbReference type="Pfam" id="PF00931">
    <property type="entry name" value="NB-ARC"/>
    <property type="match status" value="1"/>
</dbReference>
<dbReference type="SUPFAM" id="SSF48452">
    <property type="entry name" value="TPR-like"/>
    <property type="match status" value="3"/>
</dbReference>
<protein>
    <submittedName>
        <fullName evidence="9">Transcriptional regulator, SARP family</fullName>
    </submittedName>
</protein>
<dbReference type="GO" id="GO:0043531">
    <property type="term" value="F:ADP binding"/>
    <property type="evidence" value="ECO:0007669"/>
    <property type="project" value="InterPro"/>
</dbReference>
<proteinExistence type="inferred from homology"/>
<dbReference type="InterPro" id="IPR036388">
    <property type="entry name" value="WH-like_DNA-bd_sf"/>
</dbReference>
<dbReference type="GO" id="GO:0000160">
    <property type="term" value="P:phosphorelay signal transduction system"/>
    <property type="evidence" value="ECO:0007669"/>
    <property type="project" value="InterPro"/>
</dbReference>
<dbReference type="InterPro" id="IPR051677">
    <property type="entry name" value="AfsR-DnrI-RedD_regulator"/>
</dbReference>
<feature type="DNA-binding region" description="OmpR/PhoB-type" evidence="6">
    <location>
        <begin position="1"/>
        <end position="97"/>
    </location>
</feature>
<evidence type="ECO:0000313" key="9">
    <source>
        <dbReference type="EMBL" id="ABV99466.1"/>
    </source>
</evidence>
<reference evidence="9" key="1">
    <citation type="submission" date="2007-10" db="EMBL/GenBank/DDBJ databases">
        <title>Complete sequence of Salinispora arenicola CNS-205.</title>
        <authorList>
            <consortium name="US DOE Joint Genome Institute"/>
            <person name="Copeland A."/>
            <person name="Lucas S."/>
            <person name="Lapidus A."/>
            <person name="Barry K."/>
            <person name="Glavina del Rio T."/>
            <person name="Dalin E."/>
            <person name="Tice H."/>
            <person name="Pitluck S."/>
            <person name="Foster B."/>
            <person name="Schmutz J."/>
            <person name="Larimer F."/>
            <person name="Land M."/>
            <person name="Hauser L."/>
            <person name="Kyrpides N."/>
            <person name="Ivanova N."/>
            <person name="Jensen P.R."/>
            <person name="Moore B.S."/>
            <person name="Penn K."/>
            <person name="Jenkins C."/>
            <person name="Udwary D."/>
            <person name="Xiang L."/>
            <person name="Gontang E."/>
            <person name="Richardson P."/>
        </authorList>
    </citation>
    <scope>NUCLEOTIDE SEQUENCE [LARGE SCALE GENOMIC DNA]</scope>
    <source>
        <strain evidence="9">CNS-205</strain>
    </source>
</reference>
<evidence type="ECO:0000256" key="7">
    <source>
        <dbReference type="SAM" id="MobiDB-lite"/>
    </source>
</evidence>
<dbReference type="PROSITE" id="PS51755">
    <property type="entry name" value="OMPR_PHOB"/>
    <property type="match status" value="1"/>
</dbReference>
<dbReference type="AlphaFoldDB" id="A8LZV2"/>
<evidence type="ECO:0000256" key="1">
    <source>
        <dbReference type="ARBA" id="ARBA00005820"/>
    </source>
</evidence>
<evidence type="ECO:0000259" key="8">
    <source>
        <dbReference type="PROSITE" id="PS51755"/>
    </source>
</evidence>
<keyword evidence="5" id="KW-0802">TPR repeat</keyword>
<dbReference type="InterPro" id="IPR001867">
    <property type="entry name" value="OmpR/PhoB-type_DNA-bd"/>
</dbReference>
<dbReference type="EMBL" id="CP000850">
    <property type="protein sequence ID" value="ABV99466.1"/>
    <property type="molecule type" value="Genomic_DNA"/>
</dbReference>
<sequence length="1048" mass="112865">MMSGVEVNILGGVEVIGPRGRTELVGRRHRALAAALALRPGAVLPLWRLVEALWGERPPRTAVRSLHSHVARLRLALDASGLGGVLQTREPGYLLAIDATVVDACRFEQQTRAARDGLAAGMASWAADAMEQALALWRGDALADAEPIGWTAAEAARLEDLRLAARMDLCEVLTCLGRTGEALGEVERLLAADPTRERLVGLRMLALAGSGRPTEALNVYQRLRVRLADELGVDPSPELADLHTALLRGAAPGELRAPGTVLGRNSVAATGRNSVAATPPRPAQLPAPVGYFTGRVAELGELSSVIEIGHDDVRPVVLISGQGGIGKTSLAVQWAASVTDRFPDGQLFVNLHGHNRADALAPAEVVAVLLRCLGIPDDRLPTGLAERVALYRTILADQRMLVVLDDVGSTEQVLPVIPGSAASLLVVTSRNSLVALVTHTRVHTILPELFTQDEATDLMAKMLGTERVGRERDAVAGLAKLCGWLPLALRIAAAKLALRPAQPIEVLVEELSGGDRLANLSVENGSRDVSVVFASAYQSLSVPAMRLFRLLGLHPGPHLGAALAAALCGLPADVQRHALAELVAAHLVAEPRPGRYQFHDLVRLFARRCALADEPASTRAEVAEKLLDWYLVGAATATQVLDSNLDRVTATLRHPAPELPFSATREHTIAFLHSERDNLLPIVRYAVEHDQPAAACQLTYLLTSYFDVHGDWSERVVMCQHAVRAARRLGDPVLEAEMHRALGVAYRTTHQLSQALDSHHHALALLRPLGDNRGLAYVYNNIGGAFVEMRRFTAAIEAYQTALRLHGHCGNRAGAATAQRNLGYVHVRMGCADLSFAPLDAALATSRAIGLHRLEASTLNSLGEAHLQQLRHDRALDCFHEAFAVSRKAGDRRYQMVALGDLGRTYLAHGDPASAVDHFNRALAMSRSLGHRHIEARTLNQLGEAQLRLANLDEARRCLTASASLRRAVPDLYEQAHVQRNLGDLAELTGSRGAAERHWSTAVRLYHEASATDEAEQLAGKLTDETDLGAVPVPPRSRQSSSTMPMAT</sequence>
<keyword evidence="3 6" id="KW-0238">DNA-binding</keyword>
<organism evidence="9">
    <name type="scientific">Salinispora arenicola (strain CNS-205)</name>
    <dbReference type="NCBI Taxonomy" id="391037"/>
    <lineage>
        <taxon>Bacteria</taxon>
        <taxon>Bacillati</taxon>
        <taxon>Actinomycetota</taxon>
        <taxon>Actinomycetes</taxon>
        <taxon>Micromonosporales</taxon>
        <taxon>Micromonosporaceae</taxon>
        <taxon>Salinispora</taxon>
    </lineage>
</organism>
<dbReference type="SUPFAM" id="SSF46894">
    <property type="entry name" value="C-terminal effector domain of the bipartite response regulators"/>
    <property type="match status" value="1"/>
</dbReference>
<dbReference type="SMART" id="SM00028">
    <property type="entry name" value="TPR"/>
    <property type="match status" value="6"/>
</dbReference>
<keyword evidence="4" id="KW-0804">Transcription</keyword>
<feature type="repeat" description="TPR" evidence="5">
    <location>
        <begin position="776"/>
        <end position="809"/>
    </location>
</feature>
<dbReference type="InterPro" id="IPR002182">
    <property type="entry name" value="NB-ARC"/>
</dbReference>
<evidence type="ECO:0000256" key="2">
    <source>
        <dbReference type="ARBA" id="ARBA00023015"/>
    </source>
</evidence>
<gene>
    <name evidence="9" type="ordered locus">Sare_3671</name>
</gene>
<dbReference type="Gene3D" id="1.10.10.10">
    <property type="entry name" value="Winged helix-like DNA-binding domain superfamily/Winged helix DNA-binding domain"/>
    <property type="match status" value="1"/>
</dbReference>
<comment type="similarity">
    <text evidence="1">Belongs to the AfsR/DnrI/RedD regulatory family.</text>
</comment>
<dbReference type="SMART" id="SM00862">
    <property type="entry name" value="Trans_reg_C"/>
    <property type="match status" value="1"/>
</dbReference>
<name>A8LZV2_SALAI</name>
<dbReference type="KEGG" id="saq:Sare_3671"/>
<feature type="domain" description="OmpR/PhoB-type" evidence="8">
    <location>
        <begin position="1"/>
        <end position="97"/>
    </location>
</feature>
<dbReference type="InterPro" id="IPR016032">
    <property type="entry name" value="Sig_transdc_resp-reg_C-effctor"/>
</dbReference>
<dbReference type="Pfam" id="PF13424">
    <property type="entry name" value="TPR_12"/>
    <property type="match status" value="2"/>
</dbReference>
<dbReference type="PRINTS" id="PR00364">
    <property type="entry name" value="DISEASERSIST"/>
</dbReference>
<dbReference type="PANTHER" id="PTHR35807:SF1">
    <property type="entry name" value="TRANSCRIPTIONAL REGULATOR REDD"/>
    <property type="match status" value="1"/>
</dbReference>
<dbReference type="InterPro" id="IPR027417">
    <property type="entry name" value="P-loop_NTPase"/>
</dbReference>
<keyword evidence="2" id="KW-0805">Transcription regulation</keyword>
<dbReference type="PANTHER" id="PTHR35807">
    <property type="entry name" value="TRANSCRIPTIONAL REGULATOR REDD-RELATED"/>
    <property type="match status" value="1"/>
</dbReference>
<dbReference type="eggNOG" id="COG3629">
    <property type="taxonomic scope" value="Bacteria"/>
</dbReference>
<feature type="region of interest" description="Disordered" evidence="7">
    <location>
        <begin position="1022"/>
        <end position="1048"/>
    </location>
</feature>
<evidence type="ECO:0000256" key="3">
    <source>
        <dbReference type="ARBA" id="ARBA00023125"/>
    </source>
</evidence>
<dbReference type="SMART" id="SM01043">
    <property type="entry name" value="BTAD"/>
    <property type="match status" value="1"/>
</dbReference>
<feature type="repeat" description="TPR" evidence="5">
    <location>
        <begin position="856"/>
        <end position="889"/>
    </location>
</feature>
<dbReference type="InterPro" id="IPR011990">
    <property type="entry name" value="TPR-like_helical_dom_sf"/>
</dbReference>
<dbReference type="Gene3D" id="1.25.40.10">
    <property type="entry name" value="Tetratricopeptide repeat domain"/>
    <property type="match status" value="3"/>
</dbReference>
<evidence type="ECO:0000256" key="4">
    <source>
        <dbReference type="ARBA" id="ARBA00023163"/>
    </source>
</evidence>
<dbReference type="GO" id="GO:0003677">
    <property type="term" value="F:DNA binding"/>
    <property type="evidence" value="ECO:0007669"/>
    <property type="project" value="UniProtKB-UniRule"/>
</dbReference>
<dbReference type="InterPro" id="IPR019734">
    <property type="entry name" value="TPR_rpt"/>
</dbReference>
<feature type="repeat" description="TPR" evidence="5">
    <location>
        <begin position="896"/>
        <end position="929"/>
    </location>
</feature>
<dbReference type="PROSITE" id="PS50005">
    <property type="entry name" value="TPR"/>
    <property type="match status" value="3"/>
</dbReference>
<evidence type="ECO:0000256" key="6">
    <source>
        <dbReference type="PROSITE-ProRule" id="PRU01091"/>
    </source>
</evidence>
<dbReference type="eggNOG" id="COG0457">
    <property type="taxonomic scope" value="Bacteria"/>
</dbReference>